<reference evidence="1 2" key="1">
    <citation type="submission" date="2021-01" db="EMBL/GenBank/DDBJ databases">
        <title>Whole genome shotgun sequence of Actinoplanes humidus NBRC 14915.</title>
        <authorList>
            <person name="Komaki H."/>
            <person name="Tamura T."/>
        </authorList>
    </citation>
    <scope>NUCLEOTIDE SEQUENCE [LARGE SCALE GENOMIC DNA]</scope>
    <source>
        <strain evidence="1 2">NBRC 14915</strain>
    </source>
</reference>
<dbReference type="SUPFAM" id="SSF52540">
    <property type="entry name" value="P-loop containing nucleoside triphosphate hydrolases"/>
    <property type="match status" value="1"/>
</dbReference>
<dbReference type="PANTHER" id="PTHR43481">
    <property type="entry name" value="FRUCTOSE-1-PHOSPHATE PHOSPHATASE"/>
    <property type="match status" value="1"/>
</dbReference>
<accession>A0ABQ3ZY49</accession>
<dbReference type="InterPro" id="IPR023214">
    <property type="entry name" value="HAD_sf"/>
</dbReference>
<dbReference type="Gene3D" id="3.40.50.300">
    <property type="entry name" value="P-loop containing nucleotide triphosphate hydrolases"/>
    <property type="match status" value="1"/>
</dbReference>
<dbReference type="Gene3D" id="3.40.50.1000">
    <property type="entry name" value="HAD superfamily/HAD-like"/>
    <property type="match status" value="1"/>
</dbReference>
<evidence type="ECO:0008006" key="3">
    <source>
        <dbReference type="Google" id="ProtNLM"/>
    </source>
</evidence>
<dbReference type="InterPro" id="IPR036412">
    <property type="entry name" value="HAD-like_sf"/>
</dbReference>
<dbReference type="SUPFAM" id="SSF56784">
    <property type="entry name" value="HAD-like"/>
    <property type="match status" value="1"/>
</dbReference>
<name>A0ABQ3ZY49_9ACTN</name>
<dbReference type="NCBIfam" id="TIGR01509">
    <property type="entry name" value="HAD-SF-IA-v3"/>
    <property type="match status" value="1"/>
</dbReference>
<dbReference type="Proteomes" id="UP000603200">
    <property type="component" value="Unassembled WGS sequence"/>
</dbReference>
<dbReference type="Pfam" id="PF13671">
    <property type="entry name" value="AAA_33"/>
    <property type="match status" value="1"/>
</dbReference>
<dbReference type="EMBL" id="BOMN01000092">
    <property type="protein sequence ID" value="GIE23535.1"/>
    <property type="molecule type" value="Genomic_DNA"/>
</dbReference>
<evidence type="ECO:0000313" key="1">
    <source>
        <dbReference type="EMBL" id="GIE23535.1"/>
    </source>
</evidence>
<keyword evidence="2" id="KW-1185">Reference proteome</keyword>
<gene>
    <name evidence="1" type="ORF">Ahu01nite_066370</name>
</gene>
<proteinExistence type="predicted"/>
<dbReference type="InterPro" id="IPR027417">
    <property type="entry name" value="P-loop_NTPase"/>
</dbReference>
<protein>
    <recommendedName>
        <fullName evidence="3">Sugar-phosphatase</fullName>
    </recommendedName>
</protein>
<dbReference type="InterPro" id="IPR051806">
    <property type="entry name" value="HAD-like_SPP"/>
</dbReference>
<dbReference type="InterPro" id="IPR006439">
    <property type="entry name" value="HAD-SF_hydro_IA"/>
</dbReference>
<comment type="caution">
    <text evidence="1">The sequence shown here is derived from an EMBL/GenBank/DDBJ whole genome shotgun (WGS) entry which is preliminary data.</text>
</comment>
<dbReference type="InterPro" id="IPR023198">
    <property type="entry name" value="PGP-like_dom2"/>
</dbReference>
<evidence type="ECO:0000313" key="2">
    <source>
        <dbReference type="Proteomes" id="UP000603200"/>
    </source>
</evidence>
<dbReference type="SFLD" id="SFLDS00003">
    <property type="entry name" value="Haloacid_Dehalogenase"/>
    <property type="match status" value="1"/>
</dbReference>
<dbReference type="PANTHER" id="PTHR43481:SF4">
    <property type="entry name" value="GLYCEROL-1-PHOSPHATE PHOSPHOHYDROLASE 1-RELATED"/>
    <property type="match status" value="1"/>
</dbReference>
<dbReference type="Pfam" id="PF00702">
    <property type="entry name" value="Hydrolase"/>
    <property type="match status" value="1"/>
</dbReference>
<sequence length="397" mass="41600">MIAVAGTAGSGKTTLGRALATALAAPLLDLDAITNPLLDALPADTLGGHWLAAPHRDAVRSGRYAALRSVTGDVVTTAGHAVLVAPFTAELRGGEEWELLRDAAGKAELHVVHLVAGPDLLDARRAQRAADRDQHRAPDVPTAPPAIPVITVDAELTTEQQLVRVLVALGRRTPIGVSNAVLHRDFDAVLFDLDGTLADSTASVLRSWRRFAAEIGIPARAVAENHGQPARHLLAKLLPPERVEAGLTRITDIEIADAQTLPRTPGALAFYESVPESRRAIVTSGAARLATARLHGAGIPVPPVMVTADDIRRGKPDPEPYLLAARRLGVDPQRCLAVEDAVAGIRSAKAAGCAVIAITGTSPADELHEADLIVDALDQLRVEATTSLRISSVQGVG</sequence>
<dbReference type="RefSeq" id="WP_203840584.1">
    <property type="nucleotide sequence ID" value="NZ_BAAATV010000013.1"/>
</dbReference>
<dbReference type="Gene3D" id="1.10.150.240">
    <property type="entry name" value="Putative phosphatase, domain 2"/>
    <property type="match status" value="1"/>
</dbReference>
<dbReference type="SFLD" id="SFLDG01129">
    <property type="entry name" value="C1.5:_HAD__Beta-PGM__Phosphata"/>
    <property type="match status" value="1"/>
</dbReference>
<dbReference type="PRINTS" id="PR00413">
    <property type="entry name" value="HADHALOGNASE"/>
</dbReference>
<organism evidence="1 2">
    <name type="scientific">Winogradskya humida</name>
    <dbReference type="NCBI Taxonomy" id="113566"/>
    <lineage>
        <taxon>Bacteria</taxon>
        <taxon>Bacillati</taxon>
        <taxon>Actinomycetota</taxon>
        <taxon>Actinomycetes</taxon>
        <taxon>Micromonosporales</taxon>
        <taxon>Micromonosporaceae</taxon>
        <taxon>Winogradskya</taxon>
    </lineage>
</organism>